<dbReference type="RefSeq" id="WP_193736399.1">
    <property type="nucleotide sequence ID" value="NZ_CP063304.1"/>
</dbReference>
<keyword evidence="1" id="KW-0812">Transmembrane</keyword>
<accession>A0A7M2RIJ3</accession>
<feature type="transmembrane region" description="Helical" evidence="1">
    <location>
        <begin position="891"/>
        <end position="909"/>
    </location>
</feature>
<protein>
    <submittedName>
        <fullName evidence="2">YfhO family protein</fullName>
    </submittedName>
</protein>
<feature type="transmembrane region" description="Helical" evidence="1">
    <location>
        <begin position="354"/>
        <end position="374"/>
    </location>
</feature>
<evidence type="ECO:0000313" key="3">
    <source>
        <dbReference type="Proteomes" id="UP000593601"/>
    </source>
</evidence>
<evidence type="ECO:0000313" key="2">
    <source>
        <dbReference type="EMBL" id="QOV20079.1"/>
    </source>
</evidence>
<name>A0A7M2RIJ3_9FIRM</name>
<dbReference type="AlphaFoldDB" id="A0A7M2RIJ3"/>
<feature type="transmembrane region" description="Helical" evidence="1">
    <location>
        <begin position="324"/>
        <end position="342"/>
    </location>
</feature>
<dbReference type="PROSITE" id="PS51257">
    <property type="entry name" value="PROKAR_LIPOPROTEIN"/>
    <property type="match status" value="1"/>
</dbReference>
<dbReference type="KEGG" id="bliq:INP51_03760"/>
<proteinExistence type="predicted"/>
<dbReference type="PANTHER" id="PTHR38454:SF1">
    <property type="entry name" value="INTEGRAL MEMBRANE PROTEIN"/>
    <property type="match status" value="1"/>
</dbReference>
<dbReference type="EMBL" id="CP063304">
    <property type="protein sequence ID" value="QOV20079.1"/>
    <property type="molecule type" value="Genomic_DNA"/>
</dbReference>
<gene>
    <name evidence="2" type="ORF">INP51_03760</name>
</gene>
<feature type="transmembrane region" description="Helical" evidence="1">
    <location>
        <begin position="156"/>
        <end position="176"/>
    </location>
</feature>
<keyword evidence="3" id="KW-1185">Reference proteome</keyword>
<feature type="transmembrane region" description="Helical" evidence="1">
    <location>
        <begin position="16"/>
        <end position="33"/>
    </location>
</feature>
<feature type="transmembrane region" description="Helical" evidence="1">
    <location>
        <begin position="467"/>
        <end position="486"/>
    </location>
</feature>
<keyword evidence="1" id="KW-1133">Transmembrane helix</keyword>
<feature type="transmembrane region" description="Helical" evidence="1">
    <location>
        <begin position="92"/>
        <end position="112"/>
    </location>
</feature>
<dbReference type="Pfam" id="PF09586">
    <property type="entry name" value="YfhO"/>
    <property type="match status" value="1"/>
</dbReference>
<keyword evidence="1" id="KW-0472">Membrane</keyword>
<feature type="transmembrane region" description="Helical" evidence="1">
    <location>
        <begin position="239"/>
        <end position="259"/>
    </location>
</feature>
<dbReference type="PANTHER" id="PTHR38454">
    <property type="entry name" value="INTEGRAL MEMBRANE PROTEIN-RELATED"/>
    <property type="match status" value="1"/>
</dbReference>
<dbReference type="InterPro" id="IPR018580">
    <property type="entry name" value="Uncharacterised_YfhO"/>
</dbReference>
<feature type="transmembrane region" description="Helical" evidence="1">
    <location>
        <begin position="440"/>
        <end position="460"/>
    </location>
</feature>
<feature type="transmembrane region" description="Helical" evidence="1">
    <location>
        <begin position="411"/>
        <end position="428"/>
    </location>
</feature>
<sequence>MNFSDKLRTLKQHPRMVLAITILLSSCLVYYQYVFGNSIFIFNDIGADTQQQYIMQFNSIVNHIRDGNLSVWDFTNGFGTSMLQLNLFDPSLMILYLAGVIFGPALMPYLLIYLHIGKMILAGIACYQFLTCFSFSDKAKLLASYLYAFNGFLIVWGQHYQFSMIAVYLPLFLYLLEKSLHRDRFSPSISLITTCIIIYSYYTGYMTMLTGGIYLIIRLFFMEDLLWKTRYRRFFRGCASMILGVCMGLFSLLPAFALVTNVSSRLESNMGFWEKIWTSIAPYPLRYYFTLLFRFFSSNLEGIGNDTIHMPYRGYSNFYEDPNVFFSTLFVILLVQYLFYLARSKECTRKKVTQWTLILLSAVALLLMAGSLVFNGFAAPFSRHTFVLMPVFALLVANMTDVIFDRRYFSITGGILTLICATILYGFSYRKTALTPSVKLNVLLLWGSTLLMICLLYMAAHRNPVRSYSTSAVFALLACVTAVNVMSDSHITARGRSSVVKGDPNYFNYLYSPDMDNLLRYVEDTDPEFCRIEKTFAQASWSMESCAQDYRGIGTYNSTLNRNLIQFTEKMIPNLNLYNFARTTYRHIAHDDAFATLFGIKYLVTTDENYSSDAYRLLRQFGSLYLYQNQNDASVGRLYQNTLDKSTFEANPGAYDLSGLISQAVVTDEPDNLTMSAEELASYAKQPLPDYTRYNASELTEHINPESHAVSFVDGVTIPLDSALQEEKAPVTMNFNITAIRPPALTFITNNGITDTGRIELTKFDVQPTYTYTLTIPEDTTSIRCESRYQGIAHTLTDISFMAQSAASDFPEDSGVTINNTGNDSHLSGKIHAGSYSLAFLAIPFEKGWHATVDGKPVELVRTDYGFTGFYVQAGEHEFTLNYQAPLLREGIILSAVSLGIFLAITFLTKKDEH</sequence>
<dbReference type="Proteomes" id="UP000593601">
    <property type="component" value="Chromosome"/>
</dbReference>
<evidence type="ECO:0000256" key="1">
    <source>
        <dbReference type="SAM" id="Phobius"/>
    </source>
</evidence>
<organism evidence="2 3">
    <name type="scientific">Blautia liquoris</name>
    <dbReference type="NCBI Taxonomy" id="2779518"/>
    <lineage>
        <taxon>Bacteria</taxon>
        <taxon>Bacillati</taxon>
        <taxon>Bacillota</taxon>
        <taxon>Clostridia</taxon>
        <taxon>Lachnospirales</taxon>
        <taxon>Lachnospiraceae</taxon>
        <taxon>Blautia</taxon>
    </lineage>
</organism>
<reference evidence="2 3" key="1">
    <citation type="submission" date="2020-10" db="EMBL/GenBank/DDBJ databases">
        <title>Blautia liquoris sp.nov., isolated from the mud in a fermentation cellar used for the production of Chinese strong-flavoured liquor.</title>
        <authorList>
            <person name="Lu L."/>
        </authorList>
    </citation>
    <scope>NUCLEOTIDE SEQUENCE [LARGE SCALE GENOMIC DNA]</scope>
    <source>
        <strain evidence="2 3">LZLJ-3</strain>
    </source>
</reference>